<keyword evidence="3 7" id="KW-1133">Transmembrane helix</keyword>
<reference evidence="9 10" key="1">
    <citation type="submission" date="2023-08" db="EMBL/GenBank/DDBJ databases">
        <title>Black Yeasts Isolated from many extreme environments.</title>
        <authorList>
            <person name="Coleine C."/>
            <person name="Stajich J.E."/>
            <person name="Selbmann L."/>
        </authorList>
    </citation>
    <scope>NUCLEOTIDE SEQUENCE [LARGE SCALE GENOMIC DNA]</scope>
    <source>
        <strain evidence="9 10">CCFEE 5885</strain>
    </source>
</reference>
<dbReference type="PANTHER" id="PTHR33048">
    <property type="entry name" value="PTH11-LIKE INTEGRAL MEMBRANE PROTEIN (AFU_ORTHOLOGUE AFUA_5G11245)"/>
    <property type="match status" value="1"/>
</dbReference>
<comment type="subcellular location">
    <subcellularLocation>
        <location evidence="1">Membrane</location>
        <topology evidence="1">Multi-pass membrane protein</topology>
    </subcellularLocation>
</comment>
<name>A0ABR0KF79_9EURO</name>
<feature type="compositionally biased region" description="Basic and acidic residues" evidence="6">
    <location>
        <begin position="564"/>
        <end position="576"/>
    </location>
</feature>
<protein>
    <recommendedName>
        <fullName evidence="8">Rhodopsin domain-containing protein</fullName>
    </recommendedName>
</protein>
<feature type="compositionally biased region" description="Polar residues" evidence="6">
    <location>
        <begin position="578"/>
        <end position="608"/>
    </location>
</feature>
<comment type="caution">
    <text evidence="9">The sequence shown here is derived from an EMBL/GenBank/DDBJ whole genome shotgun (WGS) entry which is preliminary data.</text>
</comment>
<evidence type="ECO:0000256" key="3">
    <source>
        <dbReference type="ARBA" id="ARBA00022989"/>
    </source>
</evidence>
<dbReference type="PANTHER" id="PTHR33048:SF129">
    <property type="entry name" value="INTEGRAL MEMBRANE PROTEIN-RELATED"/>
    <property type="match status" value="1"/>
</dbReference>
<gene>
    <name evidence="9" type="ORF">LTR24_003359</name>
</gene>
<evidence type="ECO:0000256" key="4">
    <source>
        <dbReference type="ARBA" id="ARBA00023136"/>
    </source>
</evidence>
<feature type="transmembrane region" description="Helical" evidence="7">
    <location>
        <begin position="63"/>
        <end position="88"/>
    </location>
</feature>
<feature type="transmembrane region" description="Helical" evidence="7">
    <location>
        <begin position="141"/>
        <end position="174"/>
    </location>
</feature>
<feature type="compositionally biased region" description="Polar residues" evidence="6">
    <location>
        <begin position="529"/>
        <end position="543"/>
    </location>
</feature>
<keyword evidence="2 7" id="KW-0812">Transmembrane</keyword>
<evidence type="ECO:0000313" key="9">
    <source>
        <dbReference type="EMBL" id="KAK5094911.1"/>
    </source>
</evidence>
<evidence type="ECO:0000256" key="1">
    <source>
        <dbReference type="ARBA" id="ARBA00004141"/>
    </source>
</evidence>
<dbReference type="Proteomes" id="UP001345013">
    <property type="component" value="Unassembled WGS sequence"/>
</dbReference>
<evidence type="ECO:0000256" key="5">
    <source>
        <dbReference type="ARBA" id="ARBA00038359"/>
    </source>
</evidence>
<evidence type="ECO:0000256" key="7">
    <source>
        <dbReference type="SAM" id="Phobius"/>
    </source>
</evidence>
<feature type="transmembrane region" description="Helical" evidence="7">
    <location>
        <begin position="32"/>
        <end position="51"/>
    </location>
</feature>
<dbReference type="InterPro" id="IPR052337">
    <property type="entry name" value="SAT4-like"/>
</dbReference>
<organism evidence="9 10">
    <name type="scientific">Lithohypha guttulata</name>
    <dbReference type="NCBI Taxonomy" id="1690604"/>
    <lineage>
        <taxon>Eukaryota</taxon>
        <taxon>Fungi</taxon>
        <taxon>Dikarya</taxon>
        <taxon>Ascomycota</taxon>
        <taxon>Pezizomycotina</taxon>
        <taxon>Eurotiomycetes</taxon>
        <taxon>Chaetothyriomycetidae</taxon>
        <taxon>Chaetothyriales</taxon>
        <taxon>Trichomeriaceae</taxon>
        <taxon>Lithohypha</taxon>
    </lineage>
</organism>
<dbReference type="EMBL" id="JAVRRG010000031">
    <property type="protein sequence ID" value="KAK5094911.1"/>
    <property type="molecule type" value="Genomic_DNA"/>
</dbReference>
<comment type="similarity">
    <text evidence="5">Belongs to the SAT4 family.</text>
</comment>
<evidence type="ECO:0000259" key="8">
    <source>
        <dbReference type="Pfam" id="PF20684"/>
    </source>
</evidence>
<evidence type="ECO:0000256" key="2">
    <source>
        <dbReference type="ARBA" id="ARBA00022692"/>
    </source>
</evidence>
<accession>A0ABR0KF79</accession>
<evidence type="ECO:0000313" key="10">
    <source>
        <dbReference type="Proteomes" id="UP001345013"/>
    </source>
</evidence>
<feature type="transmembrane region" description="Helical" evidence="7">
    <location>
        <begin position="233"/>
        <end position="257"/>
    </location>
</feature>
<keyword evidence="10" id="KW-1185">Reference proteome</keyword>
<evidence type="ECO:0000256" key="6">
    <source>
        <dbReference type="SAM" id="MobiDB-lite"/>
    </source>
</evidence>
<feature type="transmembrane region" description="Helical" evidence="7">
    <location>
        <begin position="194"/>
        <end position="221"/>
    </location>
</feature>
<feature type="domain" description="Rhodopsin" evidence="8">
    <location>
        <begin position="47"/>
        <end position="295"/>
    </location>
</feature>
<proteinExistence type="inferred from homology"/>
<keyword evidence="4 7" id="KW-0472">Membrane</keyword>
<dbReference type="InterPro" id="IPR049326">
    <property type="entry name" value="Rhodopsin_dom_fungi"/>
</dbReference>
<dbReference type="Pfam" id="PF20684">
    <property type="entry name" value="Fung_rhodopsin"/>
    <property type="match status" value="1"/>
</dbReference>
<sequence length="622" mass="69247">MANTLTAPPWVQETWPAPNYTDPETKGKSLEYVTIAFTALETVVVLLRCYSRIHLTRAFGLDDALIIIALLSCIALSVLLIIGIEQWYLGYHIWDLPAESVVDHRRGMWIATFINLWCSCCIRISILLFYRRLSISFRRGFLTAVWLGIAYNVCMIVAFALTNAFICWPTQAFWLRYDLAWRTSHHWKCGNEGISLTTAAAASVVADLYCTILPLALVVTLKVPRRQKVALSFLFGLGFLACGGGIVRATYLCWTVWRSWDFTWVIYDMWVWNNVELFLGIFVACAPSLKPLARRIFGSKILGYAYTYGSRHCPTGRHESNAAGDVRGAVTSTAGSKEWKGPATTSTVTSIVDDEEKQLGSRRTSIFRPASLFSAPSSLDKDQASIESFPQRMSRHIKKVPPGSPILEEDTVQPYFQEVEVDPPIFPVAALLRPQSSRASQLIGDGLKPSQETSIVREARRPEVLQTQQDSYGCISDSSALPRSNLYLSKDGWVELKPVKKLNDRASAESLAGSVTVARLRAGARNESRILQPSPAESQSTSKPYYDAESSHNAAFVPTPLPRPLHESARPSDDMTRLNYSDSSRNASTTDLSQFQLDLSNKGSNSPFTALPRLSERGNHRT</sequence>
<feature type="region of interest" description="Disordered" evidence="6">
    <location>
        <begin position="526"/>
        <end position="622"/>
    </location>
</feature>
<feature type="transmembrane region" description="Helical" evidence="7">
    <location>
        <begin position="108"/>
        <end position="129"/>
    </location>
</feature>